<keyword evidence="8" id="KW-0735">Signal-anchor</keyword>
<dbReference type="Pfam" id="PF02485">
    <property type="entry name" value="Branch"/>
    <property type="match status" value="1"/>
</dbReference>
<dbReference type="InterPro" id="IPR043538">
    <property type="entry name" value="XYLT"/>
</dbReference>
<comment type="caution">
    <text evidence="15">The sequence shown here is derived from an EMBL/GenBank/DDBJ whole genome shotgun (WGS) entry which is preliminary data.</text>
</comment>
<dbReference type="EMBL" id="JACHCE010000005">
    <property type="protein sequence ID" value="MBB5637369.1"/>
    <property type="molecule type" value="Genomic_DNA"/>
</dbReference>
<dbReference type="GO" id="GO:0015012">
    <property type="term" value="P:heparan sulfate proteoglycan biosynthetic process"/>
    <property type="evidence" value="ECO:0007669"/>
    <property type="project" value="TreeGrafter"/>
</dbReference>
<comment type="subcellular location">
    <subcellularLocation>
        <location evidence="2">Endoplasmic reticulum membrane</location>
        <topology evidence="2">Single-pass type II membrane protein</topology>
    </subcellularLocation>
    <subcellularLocation>
        <location evidence="1">Golgi apparatus membrane</location>
        <topology evidence="1">Single-pass type II membrane protein</topology>
    </subcellularLocation>
</comment>
<keyword evidence="3" id="KW-0328">Glycosyltransferase</keyword>
<gene>
    <name evidence="15" type="ORF">HDE68_003284</name>
</gene>
<dbReference type="RefSeq" id="WP_183883250.1">
    <property type="nucleotide sequence ID" value="NZ_JACHCE010000005.1"/>
</dbReference>
<protein>
    <recommendedName>
        <fullName evidence="14">Peptide O-xylosyltransferase</fullName>
    </recommendedName>
</protein>
<evidence type="ECO:0000256" key="12">
    <source>
        <dbReference type="ARBA" id="ARBA00023157"/>
    </source>
</evidence>
<accession>A0A7W8ZNP6</accession>
<dbReference type="GO" id="GO:0050650">
    <property type="term" value="P:chondroitin sulfate proteoglycan biosynthetic process"/>
    <property type="evidence" value="ECO:0007669"/>
    <property type="project" value="TreeGrafter"/>
</dbReference>
<evidence type="ECO:0000256" key="1">
    <source>
        <dbReference type="ARBA" id="ARBA00004323"/>
    </source>
</evidence>
<evidence type="ECO:0000256" key="5">
    <source>
        <dbReference type="ARBA" id="ARBA00022692"/>
    </source>
</evidence>
<organism evidence="15 16">
    <name type="scientific">Pedobacter cryoconitis</name>
    <dbReference type="NCBI Taxonomy" id="188932"/>
    <lineage>
        <taxon>Bacteria</taxon>
        <taxon>Pseudomonadati</taxon>
        <taxon>Bacteroidota</taxon>
        <taxon>Sphingobacteriia</taxon>
        <taxon>Sphingobacteriales</taxon>
        <taxon>Sphingobacteriaceae</taxon>
        <taxon>Pedobacter</taxon>
    </lineage>
</organism>
<evidence type="ECO:0000256" key="3">
    <source>
        <dbReference type="ARBA" id="ARBA00022676"/>
    </source>
</evidence>
<evidence type="ECO:0000256" key="7">
    <source>
        <dbReference type="ARBA" id="ARBA00022824"/>
    </source>
</evidence>
<evidence type="ECO:0000256" key="11">
    <source>
        <dbReference type="ARBA" id="ARBA00023136"/>
    </source>
</evidence>
<dbReference type="GO" id="GO:0030158">
    <property type="term" value="F:protein xylosyltransferase activity"/>
    <property type="evidence" value="ECO:0007669"/>
    <property type="project" value="InterPro"/>
</dbReference>
<evidence type="ECO:0000313" key="16">
    <source>
        <dbReference type="Proteomes" id="UP000537204"/>
    </source>
</evidence>
<dbReference type="AlphaFoldDB" id="A0A7W8ZNP6"/>
<evidence type="ECO:0000256" key="10">
    <source>
        <dbReference type="ARBA" id="ARBA00023034"/>
    </source>
</evidence>
<evidence type="ECO:0000256" key="4">
    <source>
        <dbReference type="ARBA" id="ARBA00022679"/>
    </source>
</evidence>
<keyword evidence="10" id="KW-0333">Golgi apparatus</keyword>
<reference evidence="15 16" key="1">
    <citation type="submission" date="2020-08" db="EMBL/GenBank/DDBJ databases">
        <title>Genomic Encyclopedia of Type Strains, Phase IV (KMG-V): Genome sequencing to study the core and pangenomes of soil and plant-associated prokaryotes.</title>
        <authorList>
            <person name="Whitman W."/>
        </authorList>
    </citation>
    <scope>NUCLEOTIDE SEQUENCE [LARGE SCALE GENOMIC DNA]</scope>
    <source>
        <strain evidence="15 16">S3M1</strain>
    </source>
</reference>
<keyword evidence="5" id="KW-0812">Transmembrane</keyword>
<name>A0A7W8ZNP6_9SPHI</name>
<keyword evidence="9" id="KW-1133">Transmembrane helix</keyword>
<proteinExistence type="predicted"/>
<evidence type="ECO:0000256" key="9">
    <source>
        <dbReference type="ARBA" id="ARBA00022989"/>
    </source>
</evidence>
<evidence type="ECO:0000256" key="6">
    <source>
        <dbReference type="ARBA" id="ARBA00022723"/>
    </source>
</evidence>
<dbReference type="Proteomes" id="UP000537204">
    <property type="component" value="Unassembled WGS sequence"/>
</dbReference>
<evidence type="ECO:0000256" key="8">
    <source>
        <dbReference type="ARBA" id="ARBA00022968"/>
    </source>
</evidence>
<keyword evidence="4" id="KW-0808">Transferase</keyword>
<keyword evidence="13" id="KW-0325">Glycoprotein</keyword>
<evidence type="ECO:0000256" key="13">
    <source>
        <dbReference type="ARBA" id="ARBA00023180"/>
    </source>
</evidence>
<evidence type="ECO:0000256" key="2">
    <source>
        <dbReference type="ARBA" id="ARBA00004648"/>
    </source>
</evidence>
<dbReference type="InterPro" id="IPR003406">
    <property type="entry name" value="Glyco_trans_14"/>
</dbReference>
<dbReference type="GO" id="GO:0016020">
    <property type="term" value="C:membrane"/>
    <property type="evidence" value="ECO:0007669"/>
    <property type="project" value="InterPro"/>
</dbReference>
<sequence>MRIAHIIIAHKNPAQLEKLIRAMRHPDFDFYIHLDKKVSIDAFKYLEQIGQVYFVSNRTVCNWGGFSIVEATIRSIDHLQQTGIVYDFVNLISGQDYPIKPVEEIHDFFHKNQGYSFISFDHSNDTSWWTDAVMRYEHFHFTDMDFKGKYFVQKIANRIVSKRKFPVSLDLYGGNKSCWWTITSACAIYISAYFKANPKMISFLRMTWGCDEFIIASILMNSPYQDKLVNENHRYIDWSGNEAHPKILTTNDYQKIIESGMLFARKFDLDVDAGILDILDLRVMQAN</sequence>
<dbReference type="PANTHER" id="PTHR46025">
    <property type="entry name" value="XYLOSYLTRANSFERASE OXT"/>
    <property type="match status" value="1"/>
</dbReference>
<keyword evidence="11" id="KW-0472">Membrane</keyword>
<dbReference type="GO" id="GO:0046872">
    <property type="term" value="F:metal ion binding"/>
    <property type="evidence" value="ECO:0007669"/>
    <property type="project" value="UniProtKB-KW"/>
</dbReference>
<dbReference type="PANTHER" id="PTHR46025:SF3">
    <property type="entry name" value="XYLOSYLTRANSFERASE OXT"/>
    <property type="match status" value="1"/>
</dbReference>
<keyword evidence="6" id="KW-0479">Metal-binding</keyword>
<keyword evidence="7" id="KW-0256">Endoplasmic reticulum</keyword>
<keyword evidence="12" id="KW-1015">Disulfide bond</keyword>
<evidence type="ECO:0000256" key="14">
    <source>
        <dbReference type="ARBA" id="ARBA00042865"/>
    </source>
</evidence>
<evidence type="ECO:0000313" key="15">
    <source>
        <dbReference type="EMBL" id="MBB5637369.1"/>
    </source>
</evidence>